<dbReference type="Pfam" id="PF17853">
    <property type="entry name" value="GGDEF_2"/>
    <property type="match status" value="1"/>
</dbReference>
<dbReference type="InterPro" id="IPR009057">
    <property type="entry name" value="Homeodomain-like_sf"/>
</dbReference>
<keyword evidence="4" id="KW-0597">Phosphoprotein</keyword>
<dbReference type="Pfam" id="PF12833">
    <property type="entry name" value="HTH_18"/>
    <property type="match status" value="1"/>
</dbReference>
<dbReference type="Pfam" id="PF00072">
    <property type="entry name" value="Response_reg"/>
    <property type="match status" value="1"/>
</dbReference>
<feature type="domain" description="Response regulatory" evidence="6">
    <location>
        <begin position="8"/>
        <end position="125"/>
    </location>
</feature>
<dbReference type="InterPro" id="IPR041522">
    <property type="entry name" value="CdaR_GGDEF"/>
</dbReference>
<dbReference type="Proteomes" id="UP001652445">
    <property type="component" value="Unassembled WGS sequence"/>
</dbReference>
<gene>
    <name evidence="7" type="ORF">OB236_35845</name>
</gene>
<dbReference type="PROSITE" id="PS50110">
    <property type="entry name" value="RESPONSE_REGULATORY"/>
    <property type="match status" value="1"/>
</dbReference>
<dbReference type="InterPro" id="IPR018060">
    <property type="entry name" value="HTH_AraC"/>
</dbReference>
<evidence type="ECO:0000256" key="2">
    <source>
        <dbReference type="ARBA" id="ARBA00023125"/>
    </source>
</evidence>
<feature type="domain" description="HTH araC/xylS-type" evidence="5">
    <location>
        <begin position="438"/>
        <end position="535"/>
    </location>
</feature>
<dbReference type="RefSeq" id="WP_262688288.1">
    <property type="nucleotide sequence ID" value="NZ_JAOQIO010000121.1"/>
</dbReference>
<evidence type="ECO:0000313" key="7">
    <source>
        <dbReference type="EMBL" id="MCU6797512.1"/>
    </source>
</evidence>
<evidence type="ECO:0000259" key="5">
    <source>
        <dbReference type="PROSITE" id="PS01124"/>
    </source>
</evidence>
<dbReference type="PROSITE" id="PS00041">
    <property type="entry name" value="HTH_ARAC_FAMILY_1"/>
    <property type="match status" value="1"/>
</dbReference>
<name>A0ABT2USI1_9BACL</name>
<evidence type="ECO:0000313" key="8">
    <source>
        <dbReference type="Proteomes" id="UP001652445"/>
    </source>
</evidence>
<dbReference type="Gene3D" id="3.40.50.2300">
    <property type="match status" value="1"/>
</dbReference>
<dbReference type="Gene3D" id="1.10.10.60">
    <property type="entry name" value="Homeodomain-like"/>
    <property type="match status" value="2"/>
</dbReference>
<dbReference type="PROSITE" id="PS01124">
    <property type="entry name" value="HTH_ARAC_FAMILY_2"/>
    <property type="match status" value="1"/>
</dbReference>
<feature type="modified residue" description="4-aspartylphosphate" evidence="4">
    <location>
        <position position="60"/>
    </location>
</feature>
<keyword evidence="8" id="KW-1185">Reference proteome</keyword>
<keyword evidence="3" id="KW-0804">Transcription</keyword>
<dbReference type="InterPro" id="IPR018062">
    <property type="entry name" value="HTH_AraC-typ_CS"/>
</dbReference>
<dbReference type="InterPro" id="IPR011006">
    <property type="entry name" value="CheY-like_superfamily"/>
</dbReference>
<reference evidence="7 8" key="1">
    <citation type="submission" date="2022-09" db="EMBL/GenBank/DDBJ databases">
        <authorList>
            <person name="Han X.L."/>
            <person name="Wang Q."/>
            <person name="Lu T."/>
        </authorList>
    </citation>
    <scope>NUCLEOTIDE SEQUENCE [LARGE SCALE GENOMIC DNA]</scope>
    <source>
        <strain evidence="7 8">WQ 127069</strain>
    </source>
</reference>
<dbReference type="SMART" id="SM00448">
    <property type="entry name" value="REC"/>
    <property type="match status" value="1"/>
</dbReference>
<dbReference type="PANTHER" id="PTHR43280">
    <property type="entry name" value="ARAC-FAMILY TRANSCRIPTIONAL REGULATOR"/>
    <property type="match status" value="1"/>
</dbReference>
<evidence type="ECO:0000256" key="3">
    <source>
        <dbReference type="ARBA" id="ARBA00023163"/>
    </source>
</evidence>
<evidence type="ECO:0000256" key="1">
    <source>
        <dbReference type="ARBA" id="ARBA00023015"/>
    </source>
</evidence>
<dbReference type="SUPFAM" id="SSF46689">
    <property type="entry name" value="Homeodomain-like"/>
    <property type="match status" value="2"/>
</dbReference>
<dbReference type="PRINTS" id="PR00032">
    <property type="entry name" value="HTHARAC"/>
</dbReference>
<protein>
    <submittedName>
        <fullName evidence="7">Response regulator</fullName>
    </submittedName>
</protein>
<dbReference type="InterPro" id="IPR020449">
    <property type="entry name" value="Tscrpt_reg_AraC-type_HTH"/>
</dbReference>
<accession>A0ABT2USI1</accession>
<keyword evidence="2" id="KW-0238">DNA-binding</keyword>
<dbReference type="PANTHER" id="PTHR43280:SF28">
    <property type="entry name" value="HTH-TYPE TRANSCRIPTIONAL ACTIVATOR RHAS"/>
    <property type="match status" value="1"/>
</dbReference>
<dbReference type="SMART" id="SM00342">
    <property type="entry name" value="HTH_ARAC"/>
    <property type="match status" value="1"/>
</dbReference>
<evidence type="ECO:0000259" key="6">
    <source>
        <dbReference type="PROSITE" id="PS50110"/>
    </source>
</evidence>
<sequence length="542" mass="62757">MESHTLIKLCVIDDMKMVVDMISQKIAWLDHQIEIVGTALDGEAGLRLAQQMKPNIILTDIRMPRMDGLEMTQAILEASPRTKIIILSAYSDFSYAQQAIRLGAFDFVKKPFAIDEIVSVVLKAKLACEMEHKEQIRLKEMEQKIKESLPILRQEYLTLLLHHQTREASARQRWEFLGVDLEPKDFVIFIVEIDQFMDKYQALPVQEIELIRFSLQNIMEETITSMTTGIIFREAINRYVVVMNCKDDQIASEIAEACCLNIARYTRFTVSIGVGLGVHGIHELPHSYRQALNALSYHFYTEGNGVFSCVNMAIGQRGIPSYSISKEQDFLFALRSGNSDKSQHLLEEIFNDLVDIVPLPEPQYVENVCYELSSKIFRLMLEKFPYETVHQMETKMNEFKSKSQPTLQEFRTLLKELCLEGCAWIEKERSHESIKIIHQVKDYIRANLHMDLSLEHCSRQINLSQGYFSNLFKKVLGVSFQQFVIQEKMEKAKNMLIDDFQVQEIAQELGYEHRRYFSDIFKKHTGMTPSEFKISSQGRIQS</sequence>
<keyword evidence="1" id="KW-0805">Transcription regulation</keyword>
<dbReference type="InterPro" id="IPR001789">
    <property type="entry name" value="Sig_transdc_resp-reg_receiver"/>
</dbReference>
<dbReference type="CDD" id="cd17536">
    <property type="entry name" value="REC_YesN-like"/>
    <property type="match status" value="1"/>
</dbReference>
<proteinExistence type="predicted"/>
<evidence type="ECO:0000256" key="4">
    <source>
        <dbReference type="PROSITE-ProRule" id="PRU00169"/>
    </source>
</evidence>
<dbReference type="SUPFAM" id="SSF52172">
    <property type="entry name" value="CheY-like"/>
    <property type="match status" value="1"/>
</dbReference>
<comment type="caution">
    <text evidence="7">The sequence shown here is derived from an EMBL/GenBank/DDBJ whole genome shotgun (WGS) entry which is preliminary data.</text>
</comment>
<dbReference type="EMBL" id="JAOQIO010000121">
    <property type="protein sequence ID" value="MCU6797512.1"/>
    <property type="molecule type" value="Genomic_DNA"/>
</dbReference>
<organism evidence="7 8">
    <name type="scientific">Paenibacillus baimaensis</name>
    <dbReference type="NCBI Taxonomy" id="2982185"/>
    <lineage>
        <taxon>Bacteria</taxon>
        <taxon>Bacillati</taxon>
        <taxon>Bacillota</taxon>
        <taxon>Bacilli</taxon>
        <taxon>Bacillales</taxon>
        <taxon>Paenibacillaceae</taxon>
        <taxon>Paenibacillus</taxon>
    </lineage>
</organism>